<dbReference type="Proteomes" id="UP001224359">
    <property type="component" value="Unassembled WGS sequence"/>
</dbReference>
<evidence type="ECO:0000313" key="10">
    <source>
        <dbReference type="Proteomes" id="UP001224359"/>
    </source>
</evidence>
<dbReference type="SUPFAM" id="SSF49503">
    <property type="entry name" value="Cupredoxins"/>
    <property type="match status" value="1"/>
</dbReference>
<keyword evidence="2" id="KW-0479">Metal-binding</keyword>
<dbReference type="InterPro" id="IPR051403">
    <property type="entry name" value="NosZ/Cyto_c_oxidase_sub2"/>
</dbReference>
<evidence type="ECO:0000256" key="7">
    <source>
        <dbReference type="SAM" id="Phobius"/>
    </source>
</evidence>
<gene>
    <name evidence="9" type="ORF">J2S77_001281</name>
</gene>
<comment type="subcellular location">
    <subcellularLocation>
        <location evidence="1">Cell envelope</location>
    </subcellularLocation>
</comment>
<comment type="caution">
    <text evidence="9">The sequence shown here is derived from an EMBL/GenBank/DDBJ whole genome shotgun (WGS) entry which is preliminary data.</text>
</comment>
<dbReference type="InterPro" id="IPR001505">
    <property type="entry name" value="Copper_CuA"/>
</dbReference>
<reference evidence="9 10" key="1">
    <citation type="submission" date="2023-07" db="EMBL/GenBank/DDBJ databases">
        <title>Genomic Encyclopedia of Type Strains, Phase IV (KMG-IV): sequencing the most valuable type-strain genomes for metagenomic binning, comparative biology and taxonomic classification.</title>
        <authorList>
            <person name="Goeker M."/>
        </authorList>
    </citation>
    <scope>NUCLEOTIDE SEQUENCE [LARGE SCALE GENOMIC DNA]</scope>
    <source>
        <strain evidence="9 10">DSM 16460</strain>
    </source>
</reference>
<evidence type="ECO:0000256" key="6">
    <source>
        <dbReference type="ARBA" id="ARBA00047816"/>
    </source>
</evidence>
<comment type="function">
    <text evidence="4">Subunits I and II form the functional core of the enzyme complex. Electrons originating in cytochrome c are transferred via heme a and Cu(A) to the binuclear center formed by heme a3 and Cu(B).</text>
</comment>
<organism evidence="9 10">
    <name type="scientific">Alkalibacillus salilacus</name>
    <dbReference type="NCBI Taxonomy" id="284582"/>
    <lineage>
        <taxon>Bacteria</taxon>
        <taxon>Bacillati</taxon>
        <taxon>Bacillota</taxon>
        <taxon>Bacilli</taxon>
        <taxon>Bacillales</taxon>
        <taxon>Bacillaceae</taxon>
        <taxon>Alkalibacillus</taxon>
    </lineage>
</organism>
<keyword evidence="3" id="KW-0186">Copper</keyword>
<dbReference type="EMBL" id="JAUSTQ010000004">
    <property type="protein sequence ID" value="MDQ0159317.1"/>
    <property type="molecule type" value="Genomic_DNA"/>
</dbReference>
<keyword evidence="10" id="KW-1185">Reference proteome</keyword>
<evidence type="ECO:0000256" key="1">
    <source>
        <dbReference type="ARBA" id="ARBA00004196"/>
    </source>
</evidence>
<evidence type="ECO:0000256" key="5">
    <source>
        <dbReference type="ARBA" id="ARBA00031399"/>
    </source>
</evidence>
<comment type="catalytic activity">
    <reaction evidence="6">
        <text>4 Fe(II)-[cytochrome c] + O2 + 8 H(+)(in) = 4 Fe(III)-[cytochrome c] + 2 H2O + 4 H(+)(out)</text>
        <dbReference type="Rhea" id="RHEA:11436"/>
        <dbReference type="Rhea" id="RHEA-COMP:10350"/>
        <dbReference type="Rhea" id="RHEA-COMP:14399"/>
        <dbReference type="ChEBI" id="CHEBI:15377"/>
        <dbReference type="ChEBI" id="CHEBI:15378"/>
        <dbReference type="ChEBI" id="CHEBI:15379"/>
        <dbReference type="ChEBI" id="CHEBI:29033"/>
        <dbReference type="ChEBI" id="CHEBI:29034"/>
        <dbReference type="EC" id="7.1.1.9"/>
    </reaction>
</comment>
<protein>
    <recommendedName>
        <fullName evidence="5">Cytochrome aa3 subunit 2</fullName>
    </recommendedName>
</protein>
<dbReference type="PROSITE" id="PS50857">
    <property type="entry name" value="COX2_CUA"/>
    <property type="match status" value="1"/>
</dbReference>
<keyword evidence="7" id="KW-1133">Transmembrane helix</keyword>
<evidence type="ECO:0000313" key="9">
    <source>
        <dbReference type="EMBL" id="MDQ0159317.1"/>
    </source>
</evidence>
<accession>A0ABT9VEH9</accession>
<dbReference type="PANTHER" id="PTHR42838">
    <property type="entry name" value="CYTOCHROME C OXIDASE SUBUNIT II"/>
    <property type="match status" value="1"/>
</dbReference>
<evidence type="ECO:0000256" key="3">
    <source>
        <dbReference type="ARBA" id="ARBA00023008"/>
    </source>
</evidence>
<feature type="transmembrane region" description="Helical" evidence="7">
    <location>
        <begin position="9"/>
        <end position="31"/>
    </location>
</feature>
<keyword evidence="7" id="KW-0472">Membrane</keyword>
<sequence length="155" mass="17008">MHVHKLEKVWLAIGFITLVAFLTTVGIQAFASGHGAPSDLTKVDPQNLEETEPFDDPGLHEIGENEYELVMILQSYGFTPNEITIPEGATVHFKVASKDVVHGFEIAGTTVNMMATPGYVNSTSYTFDETGEYLILCNEYCGTGHHLMSAQLEVE</sequence>
<dbReference type="Pfam" id="PF00116">
    <property type="entry name" value="COX2"/>
    <property type="match status" value="1"/>
</dbReference>
<dbReference type="CDD" id="cd13913">
    <property type="entry name" value="ba3_CcO_II_C"/>
    <property type="match status" value="1"/>
</dbReference>
<dbReference type="InterPro" id="IPR008972">
    <property type="entry name" value="Cupredoxin"/>
</dbReference>
<keyword evidence="7" id="KW-0812">Transmembrane</keyword>
<dbReference type="PANTHER" id="PTHR42838:SF2">
    <property type="entry name" value="NITROUS-OXIDE REDUCTASE"/>
    <property type="match status" value="1"/>
</dbReference>
<evidence type="ECO:0000259" key="8">
    <source>
        <dbReference type="PROSITE" id="PS50857"/>
    </source>
</evidence>
<dbReference type="Gene3D" id="2.60.40.420">
    <property type="entry name" value="Cupredoxins - blue copper proteins"/>
    <property type="match status" value="1"/>
</dbReference>
<dbReference type="InterPro" id="IPR002429">
    <property type="entry name" value="CcO_II-like_C"/>
</dbReference>
<dbReference type="RefSeq" id="WP_306975702.1">
    <property type="nucleotide sequence ID" value="NZ_JAUSTQ010000004.1"/>
</dbReference>
<evidence type="ECO:0000256" key="2">
    <source>
        <dbReference type="ARBA" id="ARBA00022723"/>
    </source>
</evidence>
<dbReference type="PRINTS" id="PR01166">
    <property type="entry name" value="CYCOXIDASEII"/>
</dbReference>
<dbReference type="PROSITE" id="PS00078">
    <property type="entry name" value="COX2"/>
    <property type="match status" value="1"/>
</dbReference>
<name>A0ABT9VEH9_9BACI</name>
<dbReference type="InterPro" id="IPR034214">
    <property type="entry name" value="Ba3_CcO_II_C"/>
</dbReference>
<evidence type="ECO:0000256" key="4">
    <source>
        <dbReference type="ARBA" id="ARBA00024688"/>
    </source>
</evidence>
<feature type="domain" description="Cytochrome oxidase subunit II copper A binding" evidence="8">
    <location>
        <begin position="49"/>
        <end position="155"/>
    </location>
</feature>
<proteinExistence type="predicted"/>